<organism evidence="1 2">
    <name type="scientific">Racocetra fulgida</name>
    <dbReference type="NCBI Taxonomy" id="60492"/>
    <lineage>
        <taxon>Eukaryota</taxon>
        <taxon>Fungi</taxon>
        <taxon>Fungi incertae sedis</taxon>
        <taxon>Mucoromycota</taxon>
        <taxon>Glomeromycotina</taxon>
        <taxon>Glomeromycetes</taxon>
        <taxon>Diversisporales</taxon>
        <taxon>Gigasporaceae</taxon>
        <taxon>Racocetra</taxon>
    </lineage>
</organism>
<name>A0A9N9JVP9_9GLOM</name>
<accession>A0A9N9JVP9</accession>
<evidence type="ECO:0000313" key="2">
    <source>
        <dbReference type="Proteomes" id="UP000789396"/>
    </source>
</evidence>
<evidence type="ECO:0000313" key="1">
    <source>
        <dbReference type="EMBL" id="CAG8793957.1"/>
    </source>
</evidence>
<reference evidence="1" key="1">
    <citation type="submission" date="2021-06" db="EMBL/GenBank/DDBJ databases">
        <authorList>
            <person name="Kallberg Y."/>
            <person name="Tangrot J."/>
            <person name="Rosling A."/>
        </authorList>
    </citation>
    <scope>NUCLEOTIDE SEQUENCE</scope>
    <source>
        <strain evidence="1">IN212</strain>
    </source>
</reference>
<gene>
    <name evidence="1" type="ORF">RFULGI_LOCUS17024</name>
</gene>
<feature type="non-terminal residue" evidence="1">
    <location>
        <position position="1"/>
    </location>
</feature>
<feature type="non-terminal residue" evidence="1">
    <location>
        <position position="39"/>
    </location>
</feature>
<proteinExistence type="predicted"/>
<dbReference type="Proteomes" id="UP000789396">
    <property type="component" value="Unassembled WGS sequence"/>
</dbReference>
<keyword evidence="2" id="KW-1185">Reference proteome</keyword>
<protein>
    <submittedName>
        <fullName evidence="1">7238_t:CDS:1</fullName>
    </submittedName>
</protein>
<comment type="caution">
    <text evidence="1">The sequence shown here is derived from an EMBL/GenBank/DDBJ whole genome shotgun (WGS) entry which is preliminary data.</text>
</comment>
<dbReference type="EMBL" id="CAJVPZ010064104">
    <property type="protein sequence ID" value="CAG8793957.1"/>
    <property type="molecule type" value="Genomic_DNA"/>
</dbReference>
<sequence length="39" mass="4670">TTIKPQAKYLAAEYYLHREKDEKKLLSMQKKLANKNIVY</sequence>
<dbReference type="AlphaFoldDB" id="A0A9N9JVP9"/>